<dbReference type="SMART" id="SM00487">
    <property type="entry name" value="DEXDc"/>
    <property type="match status" value="1"/>
</dbReference>
<dbReference type="Gene3D" id="3.40.50.300">
    <property type="entry name" value="P-loop containing nucleotide triphosphate hydrolases"/>
    <property type="match status" value="2"/>
</dbReference>
<dbReference type="InterPro" id="IPR014001">
    <property type="entry name" value="Helicase_ATP-bd"/>
</dbReference>
<dbReference type="InterPro" id="IPR002464">
    <property type="entry name" value="DNA/RNA_helicase_DEAH_CS"/>
</dbReference>
<dbReference type="InterPro" id="IPR027417">
    <property type="entry name" value="P-loop_NTPase"/>
</dbReference>
<keyword evidence="7" id="KW-0238">DNA-binding</keyword>
<dbReference type="Proteomes" id="UP001165308">
    <property type="component" value="Unassembled WGS sequence"/>
</dbReference>
<dbReference type="CDD" id="cd18018">
    <property type="entry name" value="DEXHc_RecQ4-like"/>
    <property type="match status" value="1"/>
</dbReference>
<gene>
    <name evidence="15" type="ORF">M8006_05460</name>
</gene>
<evidence type="ECO:0000259" key="14">
    <source>
        <dbReference type="PROSITE" id="PS51194"/>
    </source>
</evidence>
<organism evidence="15 16">
    <name type="scientific">Halomonas llamarensis</name>
    <dbReference type="NCBI Taxonomy" id="2945104"/>
    <lineage>
        <taxon>Bacteria</taxon>
        <taxon>Pseudomonadati</taxon>
        <taxon>Pseudomonadota</taxon>
        <taxon>Gammaproteobacteria</taxon>
        <taxon>Oceanospirillales</taxon>
        <taxon>Halomonadaceae</taxon>
        <taxon>Halomonas</taxon>
    </lineage>
</organism>
<dbReference type="EMBL" id="JAMJPJ010000005">
    <property type="protein sequence ID" value="MCL7929438.1"/>
    <property type="molecule type" value="Genomic_DNA"/>
</dbReference>
<dbReference type="GO" id="GO:0016787">
    <property type="term" value="F:hydrolase activity"/>
    <property type="evidence" value="ECO:0007669"/>
    <property type="project" value="UniProtKB-KW"/>
</dbReference>
<dbReference type="PROSITE" id="PS00690">
    <property type="entry name" value="DEAH_ATP_HELICASE"/>
    <property type="match status" value="1"/>
</dbReference>
<evidence type="ECO:0000256" key="4">
    <source>
        <dbReference type="ARBA" id="ARBA00022801"/>
    </source>
</evidence>
<evidence type="ECO:0000256" key="12">
    <source>
        <dbReference type="ARBA" id="ARBA00044550"/>
    </source>
</evidence>
<dbReference type="Pfam" id="PF00270">
    <property type="entry name" value="DEAD"/>
    <property type="match status" value="1"/>
</dbReference>
<comment type="catalytic activity">
    <reaction evidence="9">
        <text>Couples ATP hydrolysis with the unwinding of duplex DNA by translocating in the 3'-5' direction.</text>
        <dbReference type="EC" id="5.6.2.4"/>
    </reaction>
</comment>
<accession>A0ABT0SNQ7</accession>
<dbReference type="Pfam" id="PF16124">
    <property type="entry name" value="RecQ_Zn_bind"/>
    <property type="match status" value="1"/>
</dbReference>
<keyword evidence="8" id="KW-0413">Isomerase</keyword>
<protein>
    <recommendedName>
        <fullName evidence="11">ATP-dependent DNA helicase RecQ</fullName>
        <ecNumber evidence="10">5.6.2.4</ecNumber>
    </recommendedName>
    <alternativeName>
        <fullName evidence="12">DNA 3'-5' helicase RecQ</fullName>
    </alternativeName>
</protein>
<evidence type="ECO:0000313" key="15">
    <source>
        <dbReference type="EMBL" id="MCL7929438.1"/>
    </source>
</evidence>
<dbReference type="PROSITE" id="PS51192">
    <property type="entry name" value="HELICASE_ATP_BIND_1"/>
    <property type="match status" value="1"/>
</dbReference>
<evidence type="ECO:0000256" key="11">
    <source>
        <dbReference type="ARBA" id="ARBA00044535"/>
    </source>
</evidence>
<evidence type="ECO:0000256" key="10">
    <source>
        <dbReference type="ARBA" id="ARBA00034808"/>
    </source>
</evidence>
<keyword evidence="3" id="KW-0547">Nucleotide-binding</keyword>
<dbReference type="InterPro" id="IPR001650">
    <property type="entry name" value="Helicase_C-like"/>
</dbReference>
<evidence type="ECO:0000256" key="2">
    <source>
        <dbReference type="ARBA" id="ARBA00022723"/>
    </source>
</evidence>
<dbReference type="InterPro" id="IPR032284">
    <property type="entry name" value="RecQ_Zn-bd"/>
</dbReference>
<feature type="domain" description="Helicase ATP-binding" evidence="13">
    <location>
        <begin position="27"/>
        <end position="195"/>
    </location>
</feature>
<dbReference type="Gene3D" id="1.10.10.10">
    <property type="entry name" value="Winged helix-like DNA-binding domain superfamily/Winged helix DNA-binding domain"/>
    <property type="match status" value="1"/>
</dbReference>
<name>A0ABT0SNQ7_9GAMM</name>
<evidence type="ECO:0000256" key="7">
    <source>
        <dbReference type="ARBA" id="ARBA00023125"/>
    </source>
</evidence>
<evidence type="ECO:0000256" key="1">
    <source>
        <dbReference type="ARBA" id="ARBA00005446"/>
    </source>
</evidence>
<dbReference type="PANTHER" id="PTHR13710:SF105">
    <property type="entry name" value="ATP-DEPENDENT DNA HELICASE Q1"/>
    <property type="match status" value="1"/>
</dbReference>
<evidence type="ECO:0000256" key="8">
    <source>
        <dbReference type="ARBA" id="ARBA00023235"/>
    </source>
</evidence>
<dbReference type="InterPro" id="IPR004589">
    <property type="entry name" value="DNA_helicase_ATP-dep_RecQ"/>
</dbReference>
<proteinExistence type="inferred from homology"/>
<feature type="domain" description="Helicase C-terminal" evidence="14">
    <location>
        <begin position="217"/>
        <end position="368"/>
    </location>
</feature>
<dbReference type="SMART" id="SM00490">
    <property type="entry name" value="HELICc"/>
    <property type="match status" value="1"/>
</dbReference>
<evidence type="ECO:0000256" key="6">
    <source>
        <dbReference type="ARBA" id="ARBA00022840"/>
    </source>
</evidence>
<evidence type="ECO:0000256" key="9">
    <source>
        <dbReference type="ARBA" id="ARBA00034617"/>
    </source>
</evidence>
<keyword evidence="4 15" id="KW-0378">Hydrolase</keyword>
<dbReference type="GO" id="GO:0003678">
    <property type="term" value="F:DNA helicase activity"/>
    <property type="evidence" value="ECO:0007669"/>
    <property type="project" value="UniProtKB-EC"/>
</dbReference>
<dbReference type="InterPro" id="IPR011545">
    <property type="entry name" value="DEAD/DEAH_box_helicase_dom"/>
</dbReference>
<keyword evidence="16" id="KW-1185">Reference proteome</keyword>
<dbReference type="PROSITE" id="PS51194">
    <property type="entry name" value="HELICASE_CTER"/>
    <property type="match status" value="1"/>
</dbReference>
<evidence type="ECO:0000313" key="16">
    <source>
        <dbReference type="Proteomes" id="UP001165308"/>
    </source>
</evidence>
<keyword evidence="2" id="KW-0479">Metal-binding</keyword>
<dbReference type="PANTHER" id="PTHR13710">
    <property type="entry name" value="DNA HELICASE RECQ FAMILY MEMBER"/>
    <property type="match status" value="1"/>
</dbReference>
<dbReference type="SUPFAM" id="SSF52540">
    <property type="entry name" value="P-loop containing nucleoside triphosphate hydrolases"/>
    <property type="match status" value="1"/>
</dbReference>
<dbReference type="InterPro" id="IPR036388">
    <property type="entry name" value="WH-like_DNA-bd_sf"/>
</dbReference>
<reference evidence="15" key="1">
    <citation type="submission" date="2022-05" db="EMBL/GenBank/DDBJ databases">
        <title>Halomonas geminus sp. nov. and Halomonas llamarensis sp. nov. isolated from high-altitude salars of the Atacama Desert.</title>
        <authorList>
            <person name="Hintersatz C."/>
            <person name="Rojas L.A."/>
            <person name="Wei T.-S."/>
            <person name="Kutschke S."/>
            <person name="Lehmann F."/>
            <person name="Jain R."/>
            <person name="Pollmann K."/>
        </authorList>
    </citation>
    <scope>NUCLEOTIDE SEQUENCE</scope>
    <source>
        <strain evidence="15">ATCHA</strain>
    </source>
</reference>
<keyword evidence="5 15" id="KW-0347">Helicase</keyword>
<dbReference type="Pfam" id="PF00271">
    <property type="entry name" value="Helicase_C"/>
    <property type="match status" value="1"/>
</dbReference>
<dbReference type="NCBIfam" id="TIGR00614">
    <property type="entry name" value="recQ_fam"/>
    <property type="match status" value="1"/>
</dbReference>
<dbReference type="RefSeq" id="WP_250080450.1">
    <property type="nucleotide sequence ID" value="NZ_JAMJPJ010000005.1"/>
</dbReference>
<comment type="similarity">
    <text evidence="1">Belongs to the helicase family. RecQ subfamily.</text>
</comment>
<evidence type="ECO:0000256" key="5">
    <source>
        <dbReference type="ARBA" id="ARBA00022806"/>
    </source>
</evidence>
<dbReference type="EC" id="5.6.2.4" evidence="10"/>
<evidence type="ECO:0000259" key="13">
    <source>
        <dbReference type="PROSITE" id="PS51192"/>
    </source>
</evidence>
<keyword evidence="6" id="KW-0067">ATP-binding</keyword>
<evidence type="ECO:0000256" key="3">
    <source>
        <dbReference type="ARBA" id="ARBA00022741"/>
    </source>
</evidence>
<comment type="caution">
    <text evidence="15">The sequence shown here is derived from an EMBL/GenBank/DDBJ whole genome shotgun (WGS) entry which is preliminary data.</text>
</comment>
<sequence>MPPVSPQQTLKDVFGFGDFRGGQQAVVSRVLDGHSTAAIFATGAGKSLCYQLPALHLPHLTLVVSPLLALMQDQLSFLARHGVAAASIDSTQDRETTRNVMERAKSGELKILMISVERLKNERFRHFLRQVRISLMVIDEAHCLSEWGHNFRPDYLKLPDYQREFAIPQVLLLTATATPAVIADMGEKFAIATDNVITTGFYRSNLELLVAPAMADRQQQLIDWLKPQMPPGSEAPTIIYVTLQQTAERVAKALTAQGIAAQAYHAGLDSQRRDEIQGQFMRGESPCIVATIAFGMGIDKGDIRNVVHYDLPKSIENYSQEIGRAGRDGLPSTCLTMAGRDGLRVLENFVYGDTPEYAGIYRLLEEIAAAGGQPDRQWEVLLFTLSRDTNIRLLPLKTLLVRLEMHGIIAPRFAFLADYRLRYHIEPAELVGRFEGERAAFVRLIVDNIPIARTWGTVDFDRLHHAGQAQHIDASRARVMTALEYFQDKGWLTLEGKRMTDVYEVLQPNFSIEALASQLCDECRHRERIEIERLQAMLALFESESCLTRRLAEHFGDNTFEAPPETEQGRCGHCSVCHGHPVRLPDAPPMPALSNADFTRYATPLIERHTQQFGQPPNAQRLAHFLCGLTMPVFTPLKARGLDGFAVFEQRVYLDVRQWAERHLGNIGS</sequence>